<evidence type="ECO:0000313" key="9">
    <source>
        <dbReference type="EMBL" id="AAK78182.1"/>
    </source>
</evidence>
<protein>
    <submittedName>
        <fullName evidence="9">Uncharacterized membrane protein</fullName>
    </submittedName>
</protein>
<dbReference type="STRING" id="272562.CA_C0200"/>
<keyword evidence="2" id="KW-0813">Transport</keyword>
<evidence type="ECO:0000259" key="8">
    <source>
        <dbReference type="Pfam" id="PF01794"/>
    </source>
</evidence>
<evidence type="ECO:0000256" key="2">
    <source>
        <dbReference type="ARBA" id="ARBA00022448"/>
    </source>
</evidence>
<keyword evidence="5" id="KW-0408">Iron</keyword>
<dbReference type="Proteomes" id="UP000000814">
    <property type="component" value="Chromosome"/>
</dbReference>
<evidence type="ECO:0000256" key="7">
    <source>
        <dbReference type="SAM" id="Phobius"/>
    </source>
</evidence>
<dbReference type="DNASU" id="1116383"/>
<keyword evidence="3 7" id="KW-0812">Transmembrane</keyword>
<evidence type="ECO:0000256" key="1">
    <source>
        <dbReference type="ARBA" id="ARBA00004141"/>
    </source>
</evidence>
<dbReference type="GO" id="GO:0010181">
    <property type="term" value="F:FMN binding"/>
    <property type="evidence" value="ECO:0007669"/>
    <property type="project" value="TreeGrafter"/>
</dbReference>
<feature type="transmembrane region" description="Helical" evidence="7">
    <location>
        <begin position="69"/>
        <end position="89"/>
    </location>
</feature>
<sequence>MVFIWSLIFIVILSVVFTTNIKKNYKGWYALASFISILVSIYEVMRIVSHPKLNGVILSIEQAFMKGNVAIAFFILVMFAGALSTKQVIGKKLMSIRAELAILGSILILPHGIIYFVRFLIIKLPKILNGKANATLYLIYISIGIIAFIIMIPLFITSFKSVRKRLGGFRWKKLHRWSYVFYCLIYLHIILALLNGKINFIKIILYTFIFMVYTVMKFIKHRNIKLRRKS</sequence>
<proteinExistence type="predicted"/>
<feature type="transmembrane region" description="Helical" evidence="7">
    <location>
        <begin position="134"/>
        <end position="156"/>
    </location>
</feature>
<dbReference type="EMBL" id="AE001437">
    <property type="protein sequence ID" value="AAK78182.1"/>
    <property type="molecule type" value="Genomic_DNA"/>
</dbReference>
<dbReference type="GO" id="GO:0020037">
    <property type="term" value="F:heme binding"/>
    <property type="evidence" value="ECO:0007669"/>
    <property type="project" value="TreeGrafter"/>
</dbReference>
<dbReference type="AlphaFoldDB" id="Q97MJ6"/>
<dbReference type="KEGG" id="cac:CA_C0200"/>
<accession>Q97MJ6</accession>
<dbReference type="eggNOG" id="COG2717">
    <property type="taxonomic scope" value="Bacteria"/>
</dbReference>
<feature type="transmembrane region" description="Helical" evidence="7">
    <location>
        <begin position="200"/>
        <end position="219"/>
    </location>
</feature>
<dbReference type="PANTHER" id="PTHR36964">
    <property type="entry name" value="PROTEIN-METHIONINE-SULFOXIDE REDUCTASE HEME-BINDING SUBUNIT MSRQ"/>
    <property type="match status" value="1"/>
</dbReference>
<dbReference type="GO" id="GO:0016679">
    <property type="term" value="F:oxidoreductase activity, acting on diphenols and related substances as donors"/>
    <property type="evidence" value="ECO:0007669"/>
    <property type="project" value="TreeGrafter"/>
</dbReference>
<comment type="subcellular location">
    <subcellularLocation>
        <location evidence="1">Membrane</location>
        <topology evidence="1">Multi-pass membrane protein</topology>
    </subcellularLocation>
</comment>
<dbReference type="InterPro" id="IPR022837">
    <property type="entry name" value="MsrQ-like"/>
</dbReference>
<reference evidence="9 10" key="1">
    <citation type="journal article" date="2001" name="J. Bacteriol.">
        <title>Genome sequence and comparative analysis of the solvent-producing bacterium Clostridium acetobutylicum.</title>
        <authorList>
            <person name="Nolling J."/>
            <person name="Breton G."/>
            <person name="Omelchenko M.V."/>
            <person name="Makarova K.S."/>
            <person name="Zeng Q."/>
            <person name="Gibson R."/>
            <person name="Lee H.M."/>
            <person name="Dubois J."/>
            <person name="Qiu D."/>
            <person name="Hitti J."/>
            <person name="Wolf Y.I."/>
            <person name="Tatusov R.L."/>
            <person name="Sabathe F."/>
            <person name="Doucette-Stamm L."/>
            <person name="Soucaille P."/>
            <person name="Daly M.J."/>
            <person name="Bennett G.N."/>
            <person name="Koonin E.V."/>
            <person name="Smith D.R."/>
        </authorList>
    </citation>
    <scope>NUCLEOTIDE SEQUENCE [LARGE SCALE GENOMIC DNA]</scope>
    <source>
        <strain evidence="10">ATCC 824 / DSM 792 / JCM 1419 / LMG 5710 / VKM B-1787</strain>
    </source>
</reference>
<keyword evidence="6 7" id="KW-0472">Membrane</keyword>
<evidence type="ECO:0000313" key="10">
    <source>
        <dbReference type="Proteomes" id="UP000000814"/>
    </source>
</evidence>
<dbReference type="Pfam" id="PF01794">
    <property type="entry name" value="Ferric_reduct"/>
    <property type="match status" value="1"/>
</dbReference>
<dbReference type="HOGENOM" id="CLU_100156_0_0_9"/>
<feature type="domain" description="Ferric oxidoreductase" evidence="8">
    <location>
        <begin position="67"/>
        <end position="185"/>
    </location>
</feature>
<evidence type="ECO:0000256" key="4">
    <source>
        <dbReference type="ARBA" id="ARBA00022989"/>
    </source>
</evidence>
<keyword evidence="4 7" id="KW-1133">Transmembrane helix</keyword>
<evidence type="ECO:0000256" key="5">
    <source>
        <dbReference type="ARBA" id="ARBA00023004"/>
    </source>
</evidence>
<dbReference type="PANTHER" id="PTHR36964:SF1">
    <property type="entry name" value="PROTEIN-METHIONINE-SULFOXIDE REDUCTASE HEME-BINDING SUBUNIT MSRQ"/>
    <property type="match status" value="1"/>
</dbReference>
<gene>
    <name evidence="9" type="ordered locus">CA_C0200</name>
</gene>
<feature type="transmembrane region" description="Helical" evidence="7">
    <location>
        <begin position="6"/>
        <end position="21"/>
    </location>
</feature>
<dbReference type="GO" id="GO:0005886">
    <property type="term" value="C:plasma membrane"/>
    <property type="evidence" value="ECO:0007669"/>
    <property type="project" value="TreeGrafter"/>
</dbReference>
<name>Q97MJ6_CLOAB</name>
<dbReference type="PATRIC" id="fig|272562.8.peg.385"/>
<feature type="transmembrane region" description="Helical" evidence="7">
    <location>
        <begin position="177"/>
        <end position="194"/>
    </location>
</feature>
<organism evidence="9 10">
    <name type="scientific">Clostridium acetobutylicum (strain ATCC 824 / DSM 792 / JCM 1419 / IAM 19013 / LMG 5710 / NBRC 13948 / NRRL B-527 / VKM B-1787 / 2291 / W)</name>
    <dbReference type="NCBI Taxonomy" id="272562"/>
    <lineage>
        <taxon>Bacteria</taxon>
        <taxon>Bacillati</taxon>
        <taxon>Bacillota</taxon>
        <taxon>Clostridia</taxon>
        <taxon>Eubacteriales</taxon>
        <taxon>Clostridiaceae</taxon>
        <taxon>Clostridium</taxon>
    </lineage>
</organism>
<dbReference type="OrthoDB" id="3174396at2"/>
<dbReference type="RefSeq" id="WP_010963524.1">
    <property type="nucleotide sequence ID" value="NC_003030.1"/>
</dbReference>
<feature type="transmembrane region" description="Helical" evidence="7">
    <location>
        <begin position="101"/>
        <end position="122"/>
    </location>
</feature>
<dbReference type="InterPro" id="IPR013130">
    <property type="entry name" value="Fe3_Rdtase_TM_dom"/>
</dbReference>
<evidence type="ECO:0000256" key="3">
    <source>
        <dbReference type="ARBA" id="ARBA00022692"/>
    </source>
</evidence>
<dbReference type="PIR" id="C96924">
    <property type="entry name" value="C96924"/>
</dbReference>
<keyword evidence="10" id="KW-1185">Reference proteome</keyword>
<dbReference type="GeneID" id="44996692"/>
<feature type="transmembrane region" description="Helical" evidence="7">
    <location>
        <begin position="28"/>
        <end position="49"/>
    </location>
</feature>
<evidence type="ECO:0000256" key="6">
    <source>
        <dbReference type="ARBA" id="ARBA00023136"/>
    </source>
</evidence>